<sequence length="177" mass="20757">MSDLVRNTIRFILFVFLQVYILNKMPLLHELITPYLYFLYILWLPFYIKRGWLLILGFFLGLSIDYYSITPGLHAAACVLIAYLRPFIIHLLSPKEAAEYSSKEPSPKAMGWTSYLLYALILSFCHNFYLLFLAWLSFGSFIVFLMKIFVTTAISLLMIIIAELIFPRKLRYRTNTV</sequence>
<evidence type="ECO:0000313" key="3">
    <source>
        <dbReference type="Proteomes" id="UP001357452"/>
    </source>
</evidence>
<keyword evidence="1" id="KW-0812">Transmembrane</keyword>
<protein>
    <submittedName>
        <fullName evidence="2">Rod shape-determining protein MreD</fullName>
    </submittedName>
</protein>
<evidence type="ECO:0000313" key="2">
    <source>
        <dbReference type="EMBL" id="MEE6185962.1"/>
    </source>
</evidence>
<feature type="transmembrane region" description="Helical" evidence="1">
    <location>
        <begin position="35"/>
        <end position="60"/>
    </location>
</feature>
<dbReference type="Proteomes" id="UP001357452">
    <property type="component" value="Unassembled WGS sequence"/>
</dbReference>
<keyword evidence="1" id="KW-1133">Transmembrane helix</keyword>
<feature type="transmembrane region" description="Helical" evidence="1">
    <location>
        <begin position="72"/>
        <end position="94"/>
    </location>
</feature>
<reference evidence="2 3" key="1">
    <citation type="submission" date="2024-01" db="EMBL/GenBank/DDBJ databases">
        <title>Niabella digestum sp. nov., isolated from waste digestion system.</title>
        <authorList>
            <person name="Zhang L."/>
        </authorList>
    </citation>
    <scope>NUCLEOTIDE SEQUENCE [LARGE SCALE GENOMIC DNA]</scope>
    <source>
        <strain evidence="2 3">A18</strain>
    </source>
</reference>
<keyword evidence="3" id="KW-1185">Reference proteome</keyword>
<organism evidence="2 3">
    <name type="scientific">Niabella digestorum</name>
    <dbReference type="NCBI Taxonomy" id="3117701"/>
    <lineage>
        <taxon>Bacteria</taxon>
        <taxon>Pseudomonadati</taxon>
        <taxon>Bacteroidota</taxon>
        <taxon>Chitinophagia</taxon>
        <taxon>Chitinophagales</taxon>
        <taxon>Chitinophagaceae</taxon>
        <taxon>Niabella</taxon>
    </lineage>
</organism>
<proteinExistence type="predicted"/>
<comment type="caution">
    <text evidence="2">The sequence shown here is derived from an EMBL/GenBank/DDBJ whole genome shotgun (WGS) entry which is preliminary data.</text>
</comment>
<dbReference type="RefSeq" id="WP_330973368.1">
    <property type="nucleotide sequence ID" value="NZ_JAZGLY010000001.1"/>
</dbReference>
<accession>A0ABU7RD83</accession>
<name>A0ABU7RD83_9BACT</name>
<dbReference type="EMBL" id="JAZGLY010000001">
    <property type="protein sequence ID" value="MEE6185962.1"/>
    <property type="molecule type" value="Genomic_DNA"/>
</dbReference>
<gene>
    <name evidence="2" type="ORF">V2H41_01625</name>
</gene>
<feature type="transmembrane region" description="Helical" evidence="1">
    <location>
        <begin position="141"/>
        <end position="166"/>
    </location>
</feature>
<feature type="transmembrane region" description="Helical" evidence="1">
    <location>
        <begin position="6"/>
        <end position="23"/>
    </location>
</feature>
<keyword evidence="1" id="KW-0472">Membrane</keyword>
<evidence type="ECO:0000256" key="1">
    <source>
        <dbReference type="SAM" id="Phobius"/>
    </source>
</evidence>
<feature type="transmembrane region" description="Helical" evidence="1">
    <location>
        <begin position="115"/>
        <end position="135"/>
    </location>
</feature>